<sequence length="140" mass="16322">MLSLSPILFRCNSKRMSVRLNSCTQSGYFYLTQISPLKAKHRMALRKHDPVVNRHVLVSIGKSVILYRVFYQTCIATSRLNKTPASEHSTKYARLVGKTRNMRPLMSRIQRAYEYGRYNPFDSVYKRLVDSRGRVCPRMS</sequence>
<dbReference type="InterPro" id="IPR011332">
    <property type="entry name" value="Ribosomal_zn-bd"/>
</dbReference>
<evidence type="ECO:0000313" key="4">
    <source>
        <dbReference type="EMBL" id="KAK1939861.1"/>
    </source>
</evidence>
<dbReference type="InterPro" id="IPR038584">
    <property type="entry name" value="Ribosomal_bL33_sf"/>
</dbReference>
<keyword evidence="3" id="KW-0687">Ribonucleoprotein</keyword>
<evidence type="ECO:0000256" key="1">
    <source>
        <dbReference type="ARBA" id="ARBA00007596"/>
    </source>
</evidence>
<proteinExistence type="inferred from homology"/>
<dbReference type="GO" id="GO:0005840">
    <property type="term" value="C:ribosome"/>
    <property type="evidence" value="ECO:0007669"/>
    <property type="project" value="UniProtKB-KW"/>
</dbReference>
<dbReference type="SUPFAM" id="SSF57829">
    <property type="entry name" value="Zn-binding ribosomal proteins"/>
    <property type="match status" value="1"/>
</dbReference>
<dbReference type="GO" id="GO:0005737">
    <property type="term" value="C:cytoplasm"/>
    <property type="evidence" value="ECO:0007669"/>
    <property type="project" value="UniProtKB-ARBA"/>
</dbReference>
<evidence type="ECO:0008006" key="6">
    <source>
        <dbReference type="Google" id="ProtNLM"/>
    </source>
</evidence>
<dbReference type="GO" id="GO:1990904">
    <property type="term" value="C:ribonucleoprotein complex"/>
    <property type="evidence" value="ECO:0007669"/>
    <property type="project" value="UniProtKB-KW"/>
</dbReference>
<evidence type="ECO:0000313" key="5">
    <source>
        <dbReference type="Proteomes" id="UP001195914"/>
    </source>
</evidence>
<reference evidence="4" key="1">
    <citation type="journal article" date="2014" name="Nucleic Acids Res.">
        <title>The evolutionary dynamics of variant antigen genes in Babesia reveal a history of genomic innovation underlying host-parasite interaction.</title>
        <authorList>
            <person name="Jackson A.P."/>
            <person name="Otto T.D."/>
            <person name="Darby A."/>
            <person name="Ramaprasad A."/>
            <person name="Xia D."/>
            <person name="Echaide I.E."/>
            <person name="Farber M."/>
            <person name="Gahlot S."/>
            <person name="Gamble J."/>
            <person name="Gupta D."/>
            <person name="Gupta Y."/>
            <person name="Jackson L."/>
            <person name="Malandrin L."/>
            <person name="Malas T.B."/>
            <person name="Moussa E."/>
            <person name="Nair M."/>
            <person name="Reid A.J."/>
            <person name="Sanders M."/>
            <person name="Sharma J."/>
            <person name="Tracey A."/>
            <person name="Quail M.A."/>
            <person name="Weir W."/>
            <person name="Wastling J.M."/>
            <person name="Hall N."/>
            <person name="Willadsen P."/>
            <person name="Lingelbach K."/>
            <person name="Shiels B."/>
            <person name="Tait A."/>
            <person name="Berriman M."/>
            <person name="Allred D.R."/>
            <person name="Pain A."/>
        </authorList>
    </citation>
    <scope>NUCLEOTIDE SEQUENCE</scope>
    <source>
        <strain evidence="4">1802A</strain>
    </source>
</reference>
<dbReference type="NCBIfam" id="TIGR01023">
    <property type="entry name" value="rpmG_bact"/>
    <property type="match status" value="1"/>
</dbReference>
<dbReference type="GO" id="GO:0003735">
    <property type="term" value="F:structural constituent of ribosome"/>
    <property type="evidence" value="ECO:0007669"/>
    <property type="project" value="InterPro"/>
</dbReference>
<evidence type="ECO:0000256" key="2">
    <source>
        <dbReference type="ARBA" id="ARBA00022980"/>
    </source>
</evidence>
<name>A0AAD9LKR2_BABDI</name>
<dbReference type="EMBL" id="JAHBMH010000007">
    <property type="protein sequence ID" value="KAK1939861.1"/>
    <property type="molecule type" value="Genomic_DNA"/>
</dbReference>
<organism evidence="4 5">
    <name type="scientific">Babesia divergens</name>
    <dbReference type="NCBI Taxonomy" id="32595"/>
    <lineage>
        <taxon>Eukaryota</taxon>
        <taxon>Sar</taxon>
        <taxon>Alveolata</taxon>
        <taxon>Apicomplexa</taxon>
        <taxon>Aconoidasida</taxon>
        <taxon>Piroplasmida</taxon>
        <taxon>Babesiidae</taxon>
        <taxon>Babesia</taxon>
    </lineage>
</organism>
<comment type="caution">
    <text evidence="4">The sequence shown here is derived from an EMBL/GenBank/DDBJ whole genome shotgun (WGS) entry which is preliminary data.</text>
</comment>
<dbReference type="GO" id="GO:0006412">
    <property type="term" value="P:translation"/>
    <property type="evidence" value="ECO:0007669"/>
    <property type="project" value="InterPro"/>
</dbReference>
<dbReference type="Proteomes" id="UP001195914">
    <property type="component" value="Unassembled WGS sequence"/>
</dbReference>
<reference evidence="4" key="2">
    <citation type="submission" date="2021-05" db="EMBL/GenBank/DDBJ databases">
        <authorList>
            <person name="Pain A."/>
        </authorList>
    </citation>
    <scope>NUCLEOTIDE SEQUENCE</scope>
    <source>
        <strain evidence="4">1802A</strain>
    </source>
</reference>
<dbReference type="Gene3D" id="2.20.28.120">
    <property type="entry name" value="Ribosomal protein L33"/>
    <property type="match status" value="1"/>
</dbReference>
<comment type="similarity">
    <text evidence="1">Belongs to the bacterial ribosomal protein bL33 family.</text>
</comment>
<gene>
    <name evidence="4" type="ORF">X943_004057</name>
</gene>
<keyword evidence="2" id="KW-0689">Ribosomal protein</keyword>
<dbReference type="Pfam" id="PF00471">
    <property type="entry name" value="Ribosomal_L33"/>
    <property type="match status" value="1"/>
</dbReference>
<keyword evidence="5" id="KW-1185">Reference proteome</keyword>
<protein>
    <recommendedName>
        <fullName evidence="6">50S ribosomal protein L33</fullName>
    </recommendedName>
</protein>
<dbReference type="AlphaFoldDB" id="A0AAD9LKR2"/>
<accession>A0AAD9LKR2</accession>
<evidence type="ECO:0000256" key="3">
    <source>
        <dbReference type="ARBA" id="ARBA00023274"/>
    </source>
</evidence>
<dbReference type="InterPro" id="IPR001705">
    <property type="entry name" value="Ribosomal_bL33"/>
</dbReference>